<protein>
    <recommendedName>
        <fullName evidence="4">Large ribosomal subunit protein bL21</fullName>
    </recommendedName>
</protein>
<evidence type="ECO:0000313" key="8">
    <source>
        <dbReference type="Proteomes" id="UP001560685"/>
    </source>
</evidence>
<dbReference type="Proteomes" id="UP001560685">
    <property type="component" value="Unassembled WGS sequence"/>
</dbReference>
<comment type="caution">
    <text evidence="7">The sequence shown here is derived from an EMBL/GenBank/DDBJ whole genome shotgun (WGS) entry which is preliminary data.</text>
</comment>
<keyword evidence="3 4" id="KW-0687">Ribonucleoprotein</keyword>
<dbReference type="InterPro" id="IPR001787">
    <property type="entry name" value="Ribosomal_bL21"/>
</dbReference>
<dbReference type="Gene3D" id="1.10.150.20">
    <property type="entry name" value="5' to 3' exonuclease, C-terminal subdomain"/>
    <property type="match status" value="1"/>
</dbReference>
<keyword evidence="4 5" id="KW-0699">rRNA-binding</keyword>
<dbReference type="Pfam" id="PF14520">
    <property type="entry name" value="HHH_5"/>
    <property type="match status" value="1"/>
</dbReference>
<dbReference type="Pfam" id="PF00829">
    <property type="entry name" value="Ribosomal_L21p"/>
    <property type="match status" value="1"/>
</dbReference>
<feature type="region of interest" description="Disordered" evidence="6">
    <location>
        <begin position="107"/>
        <end position="126"/>
    </location>
</feature>
<dbReference type="InterPro" id="IPR028909">
    <property type="entry name" value="bL21-like"/>
</dbReference>
<dbReference type="SUPFAM" id="SSF141091">
    <property type="entry name" value="L21p-like"/>
    <property type="match status" value="1"/>
</dbReference>
<evidence type="ECO:0000256" key="5">
    <source>
        <dbReference type="RuleBase" id="RU000562"/>
    </source>
</evidence>
<proteinExistence type="inferred from homology"/>
<dbReference type="PANTHER" id="PTHR21349:SF0">
    <property type="entry name" value="LARGE RIBOSOMAL SUBUNIT PROTEIN BL21M"/>
    <property type="match status" value="1"/>
</dbReference>
<comment type="subunit">
    <text evidence="4">Part of the 50S ribosomal subunit. Contacts protein L20.</text>
</comment>
<organism evidence="7 8">
    <name type="scientific">Hyphococcus lacteus</name>
    <dbReference type="NCBI Taxonomy" id="3143536"/>
    <lineage>
        <taxon>Bacteria</taxon>
        <taxon>Pseudomonadati</taxon>
        <taxon>Pseudomonadota</taxon>
        <taxon>Alphaproteobacteria</taxon>
        <taxon>Parvularculales</taxon>
        <taxon>Parvularculaceae</taxon>
        <taxon>Hyphococcus</taxon>
    </lineage>
</organism>
<gene>
    <name evidence="4 7" type="primary">rplU</name>
    <name evidence="7" type="ORF">ABFZ84_06285</name>
</gene>
<dbReference type="HAMAP" id="MF_01363">
    <property type="entry name" value="Ribosomal_bL21"/>
    <property type="match status" value="1"/>
</dbReference>
<evidence type="ECO:0000313" key="7">
    <source>
        <dbReference type="EMBL" id="MEX6633155.1"/>
    </source>
</evidence>
<comment type="function">
    <text evidence="4 5">This protein binds to 23S rRNA in the presence of protein L20.</text>
</comment>
<name>A0ABV3Z2Z0_9PROT</name>
<dbReference type="NCBIfam" id="TIGR00061">
    <property type="entry name" value="L21"/>
    <property type="match status" value="1"/>
</dbReference>
<evidence type="ECO:0000256" key="2">
    <source>
        <dbReference type="ARBA" id="ARBA00022980"/>
    </source>
</evidence>
<dbReference type="GO" id="GO:0005840">
    <property type="term" value="C:ribosome"/>
    <property type="evidence" value="ECO:0007669"/>
    <property type="project" value="UniProtKB-KW"/>
</dbReference>
<dbReference type="PANTHER" id="PTHR21349">
    <property type="entry name" value="50S RIBOSOMAL PROTEIN L21"/>
    <property type="match status" value="1"/>
</dbReference>
<keyword evidence="8" id="KW-1185">Reference proteome</keyword>
<evidence type="ECO:0000256" key="3">
    <source>
        <dbReference type="ARBA" id="ARBA00023274"/>
    </source>
</evidence>
<evidence type="ECO:0000256" key="4">
    <source>
        <dbReference type="HAMAP-Rule" id="MF_01363"/>
    </source>
</evidence>
<feature type="compositionally biased region" description="Low complexity" evidence="6">
    <location>
        <begin position="117"/>
        <end position="126"/>
    </location>
</feature>
<evidence type="ECO:0000256" key="1">
    <source>
        <dbReference type="ARBA" id="ARBA00008563"/>
    </source>
</evidence>
<dbReference type="EMBL" id="JBEHZE010000001">
    <property type="protein sequence ID" value="MEX6633155.1"/>
    <property type="molecule type" value="Genomic_DNA"/>
</dbReference>
<sequence>MYAVVKTGGKQYRVSKDDILKVERLPGEAGDVVTLDEILMVGNGGEVTVGAPMVDGAAVAAEILEQKRDKKIIVFKKRRRQNYRRKAGHRQHLTVLRVTEILTGGAKAKPATKKAAPKAAPKAAAGGDDLKQLSGVGPVLETKLHDAGVTTFAQIAAWGPEDIAKYDELLSFKGRIEREGWVEQAKKLAKGEKE</sequence>
<reference evidence="7 8" key="1">
    <citation type="submission" date="2024-05" db="EMBL/GenBank/DDBJ databases">
        <title>Three bacterial strains, DH-69, EH-24, and ECK-19 isolated from coastal sediments.</title>
        <authorList>
            <person name="Ye Y.-Q."/>
            <person name="Du Z.-J."/>
        </authorList>
    </citation>
    <scope>NUCLEOTIDE SEQUENCE [LARGE SCALE GENOMIC DNA]</scope>
    <source>
        <strain evidence="7 8">ECK-19</strain>
    </source>
</reference>
<comment type="similarity">
    <text evidence="1 4 5">Belongs to the bacterial ribosomal protein bL21 family.</text>
</comment>
<evidence type="ECO:0000256" key="6">
    <source>
        <dbReference type="SAM" id="MobiDB-lite"/>
    </source>
</evidence>
<accession>A0ABV3Z2Z0</accession>
<dbReference type="RefSeq" id="WP_369313100.1">
    <property type="nucleotide sequence ID" value="NZ_JBEHZE010000001.1"/>
</dbReference>
<keyword evidence="2 4" id="KW-0689">Ribosomal protein</keyword>
<keyword evidence="4 5" id="KW-0694">RNA-binding</keyword>
<dbReference type="InterPro" id="IPR036164">
    <property type="entry name" value="bL21-like_sf"/>
</dbReference>